<dbReference type="PANTHER" id="PTHR10491">
    <property type="entry name" value="DTDP-4-DEHYDRORHAMNOSE REDUCTASE"/>
    <property type="match status" value="1"/>
</dbReference>
<accession>A0A916SW82</accession>
<comment type="caution">
    <text evidence="4">The sequence shown here is derived from an EMBL/GenBank/DDBJ whole genome shotgun (WGS) entry which is preliminary data.</text>
</comment>
<feature type="domain" description="RmlD-like substrate binding" evidence="3">
    <location>
        <begin position="13"/>
        <end position="296"/>
    </location>
</feature>
<dbReference type="EC" id="1.1.1.133" evidence="2"/>
<evidence type="ECO:0000313" key="4">
    <source>
        <dbReference type="EMBL" id="GGB16532.1"/>
    </source>
</evidence>
<dbReference type="SUPFAM" id="SSF51735">
    <property type="entry name" value="NAD(P)-binding Rossmann-fold domains"/>
    <property type="match status" value="1"/>
</dbReference>
<evidence type="ECO:0000256" key="2">
    <source>
        <dbReference type="RuleBase" id="RU364082"/>
    </source>
</evidence>
<name>A0A916SW82_9ACTN</name>
<dbReference type="Pfam" id="PF04321">
    <property type="entry name" value="RmlD_sub_bind"/>
    <property type="match status" value="1"/>
</dbReference>
<dbReference type="Gene3D" id="3.90.25.10">
    <property type="entry name" value="UDP-galactose 4-epimerase, domain 1"/>
    <property type="match status" value="1"/>
</dbReference>
<keyword evidence="5" id="KW-1185">Reference proteome</keyword>
<dbReference type="GO" id="GO:0019305">
    <property type="term" value="P:dTDP-rhamnose biosynthetic process"/>
    <property type="evidence" value="ECO:0007669"/>
    <property type="project" value="TreeGrafter"/>
</dbReference>
<dbReference type="Proteomes" id="UP000621454">
    <property type="component" value="Unassembled WGS sequence"/>
</dbReference>
<comment type="similarity">
    <text evidence="1 2">Belongs to the dTDP-4-dehydrorhamnose reductase family.</text>
</comment>
<reference evidence="4" key="2">
    <citation type="submission" date="2020-09" db="EMBL/GenBank/DDBJ databases">
        <authorList>
            <person name="Sun Q."/>
            <person name="Zhou Y."/>
        </authorList>
    </citation>
    <scope>NUCLEOTIDE SEQUENCE</scope>
    <source>
        <strain evidence="4">CGMCC 1.12827</strain>
    </source>
</reference>
<keyword evidence="2" id="KW-0521">NADP</keyword>
<dbReference type="InterPro" id="IPR036291">
    <property type="entry name" value="NAD(P)-bd_dom_sf"/>
</dbReference>
<gene>
    <name evidence="4" type="primary">rmlD</name>
    <name evidence="4" type="ORF">GCM10011489_00790</name>
</gene>
<dbReference type="PANTHER" id="PTHR10491:SF4">
    <property type="entry name" value="METHIONINE ADENOSYLTRANSFERASE 2 SUBUNIT BETA"/>
    <property type="match status" value="1"/>
</dbReference>
<dbReference type="InterPro" id="IPR029903">
    <property type="entry name" value="RmlD-like-bd"/>
</dbReference>
<dbReference type="AlphaFoldDB" id="A0A916SW82"/>
<evidence type="ECO:0000313" key="5">
    <source>
        <dbReference type="Proteomes" id="UP000621454"/>
    </source>
</evidence>
<protein>
    <recommendedName>
        <fullName evidence="2">dTDP-4-dehydrorhamnose reductase</fullName>
        <ecNumber evidence="2">1.1.1.133</ecNumber>
    </recommendedName>
</protein>
<sequence>MSAGAVGETPTPTIYVTGARGQLGRQVAARSPWPVRAFGSGELDISDPDSVRSGLAALTAGDVVINCAAHTQVDAAESDPDGAAAVNTAGPRLLAEQTRRSGAWLIHVSTDYVFDGRATRPYEPDDADGVTPASVYGRTKRDGELAARATDPRTTIVRTAWVYTGTPANADFVSTMRRLEQTRDQVRVVDDQRGSPTYTVDLAQGLLELATTPGEGRIGAILHATNAGSCTWFELARAVFAEVGADPARVQPCTTEEFPRPAPRPSYSVLSNRSWSQAGLTPLREWQAALHAAIAAAPAESGTLGDSAAQR</sequence>
<evidence type="ECO:0000259" key="3">
    <source>
        <dbReference type="Pfam" id="PF04321"/>
    </source>
</evidence>
<organism evidence="4 5">
    <name type="scientific">Gordonia jinhuaensis</name>
    <dbReference type="NCBI Taxonomy" id="1517702"/>
    <lineage>
        <taxon>Bacteria</taxon>
        <taxon>Bacillati</taxon>
        <taxon>Actinomycetota</taxon>
        <taxon>Actinomycetes</taxon>
        <taxon>Mycobacteriales</taxon>
        <taxon>Gordoniaceae</taxon>
        <taxon>Gordonia</taxon>
    </lineage>
</organism>
<comment type="function">
    <text evidence="2">Catalyzes the reduction of dTDP-6-deoxy-L-lyxo-4-hexulose to yield dTDP-L-rhamnose.</text>
</comment>
<dbReference type="Gene3D" id="3.40.50.720">
    <property type="entry name" value="NAD(P)-binding Rossmann-like Domain"/>
    <property type="match status" value="1"/>
</dbReference>
<evidence type="ECO:0000256" key="1">
    <source>
        <dbReference type="ARBA" id="ARBA00010944"/>
    </source>
</evidence>
<dbReference type="InterPro" id="IPR005913">
    <property type="entry name" value="dTDP_dehydrorham_reduct"/>
</dbReference>
<dbReference type="EMBL" id="BMGC01000001">
    <property type="protein sequence ID" value="GGB16532.1"/>
    <property type="molecule type" value="Genomic_DNA"/>
</dbReference>
<comment type="pathway">
    <text evidence="2">Carbohydrate biosynthesis; dTDP-L-rhamnose biosynthesis.</text>
</comment>
<dbReference type="GO" id="GO:0008831">
    <property type="term" value="F:dTDP-4-dehydrorhamnose reductase activity"/>
    <property type="evidence" value="ECO:0007669"/>
    <property type="project" value="UniProtKB-EC"/>
</dbReference>
<dbReference type="RefSeq" id="WP_229742045.1">
    <property type="nucleotide sequence ID" value="NZ_BMGC01000001.1"/>
</dbReference>
<dbReference type="GO" id="GO:0005829">
    <property type="term" value="C:cytosol"/>
    <property type="evidence" value="ECO:0007669"/>
    <property type="project" value="TreeGrafter"/>
</dbReference>
<reference evidence="4" key="1">
    <citation type="journal article" date="2014" name="Int. J. Syst. Evol. Microbiol.">
        <title>Complete genome sequence of Corynebacterium casei LMG S-19264T (=DSM 44701T), isolated from a smear-ripened cheese.</title>
        <authorList>
            <consortium name="US DOE Joint Genome Institute (JGI-PGF)"/>
            <person name="Walter F."/>
            <person name="Albersmeier A."/>
            <person name="Kalinowski J."/>
            <person name="Ruckert C."/>
        </authorList>
    </citation>
    <scope>NUCLEOTIDE SEQUENCE</scope>
    <source>
        <strain evidence="4">CGMCC 1.12827</strain>
    </source>
</reference>
<dbReference type="NCBIfam" id="TIGR01214">
    <property type="entry name" value="rmlD"/>
    <property type="match status" value="1"/>
</dbReference>
<proteinExistence type="inferred from homology"/>
<dbReference type="CDD" id="cd05254">
    <property type="entry name" value="dTDP_HR_like_SDR_e"/>
    <property type="match status" value="1"/>
</dbReference>
<keyword evidence="2" id="KW-0560">Oxidoreductase</keyword>